<evidence type="ECO:0000256" key="2">
    <source>
        <dbReference type="PROSITE-ProRule" id="PRU00169"/>
    </source>
</evidence>
<dbReference type="EMBL" id="CP000157">
    <property type="protein sequence ID" value="ABC62595.1"/>
    <property type="molecule type" value="Genomic_DNA"/>
</dbReference>
<dbReference type="GO" id="GO:0000976">
    <property type="term" value="F:transcription cis-regulatory region binding"/>
    <property type="evidence" value="ECO:0007669"/>
    <property type="project" value="TreeGrafter"/>
</dbReference>
<dbReference type="SUPFAM" id="SSF52172">
    <property type="entry name" value="CheY-like"/>
    <property type="match status" value="1"/>
</dbReference>
<dbReference type="PANTHER" id="PTHR48111:SF50">
    <property type="entry name" value="KDP OPERON TRANSCRIPTIONAL REGULATORY PROTEIN KDPE"/>
    <property type="match status" value="1"/>
</dbReference>
<gene>
    <name evidence="6" type="ordered locus">ELI_02515</name>
</gene>
<feature type="modified residue" description="4-aspartylphosphate" evidence="2">
    <location>
        <position position="51"/>
    </location>
</feature>
<name>Q2NCJ6_ERYLH</name>
<evidence type="ECO:0000313" key="6">
    <source>
        <dbReference type="EMBL" id="ABC62595.1"/>
    </source>
</evidence>
<evidence type="ECO:0000256" key="3">
    <source>
        <dbReference type="PROSITE-ProRule" id="PRU01091"/>
    </source>
</evidence>
<dbReference type="GO" id="GO:0032993">
    <property type="term" value="C:protein-DNA complex"/>
    <property type="evidence" value="ECO:0007669"/>
    <property type="project" value="TreeGrafter"/>
</dbReference>
<dbReference type="HOGENOM" id="CLU_000445_30_8_5"/>
<dbReference type="InterPro" id="IPR001867">
    <property type="entry name" value="OmpR/PhoB-type_DNA-bd"/>
</dbReference>
<dbReference type="Gene3D" id="3.40.50.2300">
    <property type="match status" value="1"/>
</dbReference>
<organism evidence="6 7">
    <name type="scientific">Erythrobacter litoralis (strain HTCC2594)</name>
    <dbReference type="NCBI Taxonomy" id="314225"/>
    <lineage>
        <taxon>Bacteria</taxon>
        <taxon>Pseudomonadati</taxon>
        <taxon>Pseudomonadota</taxon>
        <taxon>Alphaproteobacteria</taxon>
        <taxon>Sphingomonadales</taxon>
        <taxon>Erythrobacteraceae</taxon>
        <taxon>Erythrobacter/Porphyrobacter group</taxon>
        <taxon>Erythrobacter</taxon>
    </lineage>
</organism>
<dbReference type="InterPro" id="IPR001789">
    <property type="entry name" value="Sig_transdc_resp-reg_receiver"/>
</dbReference>
<keyword evidence="2" id="KW-0597">Phosphoprotein</keyword>
<dbReference type="PROSITE" id="PS51755">
    <property type="entry name" value="OMPR_PHOB"/>
    <property type="match status" value="1"/>
</dbReference>
<evidence type="ECO:0000259" key="5">
    <source>
        <dbReference type="PROSITE" id="PS51755"/>
    </source>
</evidence>
<dbReference type="CDD" id="cd00383">
    <property type="entry name" value="trans_reg_C"/>
    <property type="match status" value="1"/>
</dbReference>
<reference evidence="7" key="1">
    <citation type="journal article" date="2009" name="J. Bacteriol.">
        <title>Complete genome sequence of Erythrobacter litoralis HTCC2594.</title>
        <authorList>
            <person name="Oh H.M."/>
            <person name="Giovannoni S.J."/>
            <person name="Ferriera S."/>
            <person name="Johnson J."/>
            <person name="Cho J.C."/>
        </authorList>
    </citation>
    <scope>NUCLEOTIDE SEQUENCE [LARGE SCALE GENOMIC DNA]</scope>
    <source>
        <strain evidence="7">HTCC2594</strain>
    </source>
</reference>
<dbReference type="Pfam" id="PF00486">
    <property type="entry name" value="Trans_reg_C"/>
    <property type="match status" value="1"/>
</dbReference>
<sequence length="231" mass="25207">MNILVVDDEPSILEALRPVLAARGYSVLTAGDGKAALDAIKSNPIDLVLLDLGLPDVDGSELIAPIKRSADASVVILSARHLEADKVRALDEGADDYVDKPFGTDELLARIRVIERRRAMLSGATPTKLVSDDIVFDIERRELTLMGEPVHLSPKEFALFEVLARNSGQVVTQRRLMIAGWGNTTVDNQYLRSYISLLRDKLEIDPSDPELLLTEPGVGYRLAVPLSPAEG</sequence>
<dbReference type="SMART" id="SM00862">
    <property type="entry name" value="Trans_reg_C"/>
    <property type="match status" value="1"/>
</dbReference>
<evidence type="ECO:0000256" key="1">
    <source>
        <dbReference type="ARBA" id="ARBA00023125"/>
    </source>
</evidence>
<keyword evidence="1 3" id="KW-0238">DNA-binding</keyword>
<dbReference type="RefSeq" id="WP_011413471.1">
    <property type="nucleotide sequence ID" value="NC_007722.1"/>
</dbReference>
<dbReference type="Gene3D" id="1.10.10.10">
    <property type="entry name" value="Winged helix-like DNA-binding domain superfamily/Winged helix DNA-binding domain"/>
    <property type="match status" value="1"/>
</dbReference>
<dbReference type="InterPro" id="IPR036388">
    <property type="entry name" value="WH-like_DNA-bd_sf"/>
</dbReference>
<evidence type="ECO:0000313" key="7">
    <source>
        <dbReference type="Proteomes" id="UP000008808"/>
    </source>
</evidence>
<dbReference type="eggNOG" id="COG0745">
    <property type="taxonomic scope" value="Bacteria"/>
</dbReference>
<dbReference type="AlphaFoldDB" id="Q2NCJ6"/>
<dbReference type="PANTHER" id="PTHR48111">
    <property type="entry name" value="REGULATOR OF RPOS"/>
    <property type="match status" value="1"/>
</dbReference>
<evidence type="ECO:0000259" key="4">
    <source>
        <dbReference type="PROSITE" id="PS50110"/>
    </source>
</evidence>
<dbReference type="GO" id="GO:0000156">
    <property type="term" value="F:phosphorelay response regulator activity"/>
    <property type="evidence" value="ECO:0007669"/>
    <property type="project" value="TreeGrafter"/>
</dbReference>
<dbReference type="InterPro" id="IPR039420">
    <property type="entry name" value="WalR-like"/>
</dbReference>
<dbReference type="GO" id="GO:0005829">
    <property type="term" value="C:cytosol"/>
    <property type="evidence" value="ECO:0007669"/>
    <property type="project" value="TreeGrafter"/>
</dbReference>
<dbReference type="KEGG" id="eli:ELI_02515"/>
<dbReference type="STRING" id="314225.ELI_02515"/>
<accession>Q2NCJ6</accession>
<proteinExistence type="predicted"/>
<dbReference type="InterPro" id="IPR011006">
    <property type="entry name" value="CheY-like_superfamily"/>
</dbReference>
<protein>
    <submittedName>
        <fullName evidence="6">Putative two-component system response regulator</fullName>
    </submittedName>
</protein>
<dbReference type="PROSITE" id="PS50110">
    <property type="entry name" value="RESPONSE_REGULATORY"/>
    <property type="match status" value="1"/>
</dbReference>
<dbReference type="Gene3D" id="6.10.250.690">
    <property type="match status" value="1"/>
</dbReference>
<keyword evidence="7" id="KW-1185">Reference proteome</keyword>
<feature type="domain" description="OmpR/PhoB-type" evidence="5">
    <location>
        <begin position="126"/>
        <end position="224"/>
    </location>
</feature>
<dbReference type="Pfam" id="PF00072">
    <property type="entry name" value="Response_reg"/>
    <property type="match status" value="1"/>
</dbReference>
<dbReference type="Proteomes" id="UP000008808">
    <property type="component" value="Chromosome"/>
</dbReference>
<dbReference type="SMART" id="SM00448">
    <property type="entry name" value="REC"/>
    <property type="match status" value="1"/>
</dbReference>
<dbReference type="OrthoDB" id="7407049at2"/>
<feature type="DNA-binding region" description="OmpR/PhoB-type" evidence="3">
    <location>
        <begin position="126"/>
        <end position="224"/>
    </location>
</feature>
<dbReference type="GO" id="GO:0006355">
    <property type="term" value="P:regulation of DNA-templated transcription"/>
    <property type="evidence" value="ECO:0007669"/>
    <property type="project" value="InterPro"/>
</dbReference>
<feature type="domain" description="Response regulatory" evidence="4">
    <location>
        <begin position="2"/>
        <end position="115"/>
    </location>
</feature>